<gene>
    <name evidence="1" type="ORF">MILVUS5_LOCUS32075</name>
</gene>
<name>A0ACB0LDR0_TRIPR</name>
<keyword evidence="2" id="KW-1185">Reference proteome</keyword>
<comment type="caution">
    <text evidence="1">The sequence shown here is derived from an EMBL/GenBank/DDBJ whole genome shotgun (WGS) entry which is preliminary data.</text>
</comment>
<dbReference type="EMBL" id="CASHSV030000513">
    <property type="protein sequence ID" value="CAJ2667470.1"/>
    <property type="molecule type" value="Genomic_DNA"/>
</dbReference>
<protein>
    <submittedName>
        <fullName evidence="1">Uncharacterized protein</fullName>
    </submittedName>
</protein>
<proteinExistence type="predicted"/>
<organism evidence="1 2">
    <name type="scientific">Trifolium pratense</name>
    <name type="common">Red clover</name>
    <dbReference type="NCBI Taxonomy" id="57577"/>
    <lineage>
        <taxon>Eukaryota</taxon>
        <taxon>Viridiplantae</taxon>
        <taxon>Streptophyta</taxon>
        <taxon>Embryophyta</taxon>
        <taxon>Tracheophyta</taxon>
        <taxon>Spermatophyta</taxon>
        <taxon>Magnoliopsida</taxon>
        <taxon>eudicotyledons</taxon>
        <taxon>Gunneridae</taxon>
        <taxon>Pentapetalae</taxon>
        <taxon>rosids</taxon>
        <taxon>fabids</taxon>
        <taxon>Fabales</taxon>
        <taxon>Fabaceae</taxon>
        <taxon>Papilionoideae</taxon>
        <taxon>50 kb inversion clade</taxon>
        <taxon>NPAAA clade</taxon>
        <taxon>Hologalegina</taxon>
        <taxon>IRL clade</taxon>
        <taxon>Trifolieae</taxon>
        <taxon>Trifolium</taxon>
    </lineage>
</organism>
<accession>A0ACB0LDR0</accession>
<reference evidence="1" key="1">
    <citation type="submission" date="2023-10" db="EMBL/GenBank/DDBJ databases">
        <authorList>
            <person name="Rodriguez Cubillos JULIANA M."/>
            <person name="De Vega J."/>
        </authorList>
    </citation>
    <scope>NUCLEOTIDE SEQUENCE</scope>
</reference>
<sequence length="172" mass="19178">MTDTAQLKKFPYFIFSVSELSLCRPLHFLLSPKYLLPKNVGPCTLKITYSGHSDLTVKFQSHRSRDYTNPYLPVAQSAIEGGGQVMVGLDGKILETESNVLLASIENMQYAVFSAFGPIQKIALFDKNGGLQALIQYPDTQTAVVARKPWKDTAYMMEDLQASPLVFTSYRS</sequence>
<evidence type="ECO:0000313" key="2">
    <source>
        <dbReference type="Proteomes" id="UP001177021"/>
    </source>
</evidence>
<evidence type="ECO:0000313" key="1">
    <source>
        <dbReference type="EMBL" id="CAJ2667470.1"/>
    </source>
</evidence>
<dbReference type="Proteomes" id="UP001177021">
    <property type="component" value="Unassembled WGS sequence"/>
</dbReference>